<sequence length="287" mass="32410">MHVEIFGNQQLSAVLFLHGGPGESCYEFVYHQAKRLSEIFHLVAIDQRGVCRSEEINSTEEFGLRDLVEDCEELRTQLGINKWAVIGHSFGGYVSLLYASAYPDSITKVIFECPTFDFSWTSKSLLRRASSVFLSLGDPNKSAECNSLATSDLQSKELFDQYLRLGEELGEKKAEIYRVNNLTSIDYSAYTDEEWELFADRTEIHLNRLREEGRMFESIVPLLTTLSVPSMLILGEADPVTCDSHIQAYDQISNGNKIMVDNCGHTPHAERPDLYGLIVSTFLLSDK</sequence>
<dbReference type="EMBL" id="JABWCS010000179">
    <property type="protein sequence ID" value="NUU59144.1"/>
    <property type="molecule type" value="Genomic_DNA"/>
</dbReference>
<evidence type="ECO:0000313" key="5">
    <source>
        <dbReference type="Proteomes" id="UP000564806"/>
    </source>
</evidence>
<gene>
    <name evidence="4" type="ORF">HPT30_01940</name>
</gene>
<evidence type="ECO:0000256" key="1">
    <source>
        <dbReference type="ARBA" id="ARBA00010088"/>
    </source>
</evidence>
<dbReference type="AlphaFoldDB" id="A0A850EIA4"/>
<reference evidence="4" key="1">
    <citation type="submission" date="2020-06" db="EMBL/GenBank/DDBJ databases">
        <title>Paenibacillus sp. nov., isolated from soil.</title>
        <authorList>
            <person name="Seo Y.L."/>
        </authorList>
    </citation>
    <scope>NUCLEOTIDE SEQUENCE [LARGE SCALE GENOMIC DNA]</scope>
    <source>
        <strain evidence="4">JW14</strain>
    </source>
</reference>
<dbReference type="InterPro" id="IPR029058">
    <property type="entry name" value="AB_hydrolase_fold"/>
</dbReference>
<dbReference type="InterPro" id="IPR050266">
    <property type="entry name" value="AB_hydrolase_sf"/>
</dbReference>
<comment type="similarity">
    <text evidence="1">Belongs to the peptidase S33 family.</text>
</comment>
<dbReference type="InterPro" id="IPR000073">
    <property type="entry name" value="AB_hydrolase_1"/>
</dbReference>
<keyword evidence="2 4" id="KW-0378">Hydrolase</keyword>
<dbReference type="GO" id="GO:0006508">
    <property type="term" value="P:proteolysis"/>
    <property type="evidence" value="ECO:0007669"/>
    <property type="project" value="InterPro"/>
</dbReference>
<dbReference type="Gene3D" id="3.40.50.1820">
    <property type="entry name" value="alpha/beta hydrolase"/>
    <property type="match status" value="1"/>
</dbReference>
<dbReference type="Proteomes" id="UP000564806">
    <property type="component" value="Unassembled WGS sequence"/>
</dbReference>
<evidence type="ECO:0000256" key="2">
    <source>
        <dbReference type="ARBA" id="ARBA00022801"/>
    </source>
</evidence>
<protein>
    <submittedName>
        <fullName evidence="4">Alpha/beta hydrolase</fullName>
    </submittedName>
</protein>
<dbReference type="GO" id="GO:0004177">
    <property type="term" value="F:aminopeptidase activity"/>
    <property type="evidence" value="ECO:0007669"/>
    <property type="project" value="UniProtKB-EC"/>
</dbReference>
<dbReference type="Pfam" id="PF00561">
    <property type="entry name" value="Abhydrolase_1"/>
    <property type="match status" value="1"/>
</dbReference>
<dbReference type="InterPro" id="IPR002410">
    <property type="entry name" value="Peptidase_S33"/>
</dbReference>
<dbReference type="GO" id="GO:0016020">
    <property type="term" value="C:membrane"/>
    <property type="evidence" value="ECO:0007669"/>
    <property type="project" value="TreeGrafter"/>
</dbReference>
<evidence type="ECO:0000259" key="3">
    <source>
        <dbReference type="Pfam" id="PF00561"/>
    </source>
</evidence>
<feature type="domain" description="AB hydrolase-1" evidence="3">
    <location>
        <begin position="13"/>
        <end position="272"/>
    </location>
</feature>
<dbReference type="PANTHER" id="PTHR43798:SF33">
    <property type="entry name" value="HYDROLASE, PUTATIVE (AFU_ORTHOLOGUE AFUA_2G14860)-RELATED"/>
    <property type="match status" value="1"/>
</dbReference>
<dbReference type="PRINTS" id="PR00793">
    <property type="entry name" value="PROAMNOPTASE"/>
</dbReference>
<keyword evidence="5" id="KW-1185">Reference proteome</keyword>
<organism evidence="4 5">
    <name type="scientific">Paenibacillus agri</name>
    <dbReference type="NCBI Taxonomy" id="2744309"/>
    <lineage>
        <taxon>Bacteria</taxon>
        <taxon>Bacillati</taxon>
        <taxon>Bacillota</taxon>
        <taxon>Bacilli</taxon>
        <taxon>Bacillales</taxon>
        <taxon>Paenibacillaceae</taxon>
        <taxon>Paenibacillus</taxon>
    </lineage>
</organism>
<dbReference type="SUPFAM" id="SSF53474">
    <property type="entry name" value="alpha/beta-Hydrolases"/>
    <property type="match status" value="1"/>
</dbReference>
<accession>A0A850EIA4</accession>
<evidence type="ECO:0000313" key="4">
    <source>
        <dbReference type="EMBL" id="NUU59144.1"/>
    </source>
</evidence>
<dbReference type="PANTHER" id="PTHR43798">
    <property type="entry name" value="MONOACYLGLYCEROL LIPASE"/>
    <property type="match status" value="1"/>
</dbReference>
<name>A0A850EIA4_9BACL</name>
<proteinExistence type="inferred from homology"/>
<comment type="caution">
    <text evidence="4">The sequence shown here is derived from an EMBL/GenBank/DDBJ whole genome shotgun (WGS) entry which is preliminary data.</text>
</comment>